<dbReference type="EMBL" id="DUZY01000004">
    <property type="protein sequence ID" value="DAD35677.1"/>
    <property type="molecule type" value="Genomic_DNA"/>
</dbReference>
<gene>
    <name evidence="1" type="ORF">HUJ06_006317</name>
</gene>
<evidence type="ECO:0000313" key="1">
    <source>
        <dbReference type="EMBL" id="DAD35677.1"/>
    </source>
</evidence>
<proteinExistence type="predicted"/>
<dbReference type="AlphaFoldDB" id="A0A822YT30"/>
<dbReference type="Proteomes" id="UP000607653">
    <property type="component" value="Unassembled WGS sequence"/>
</dbReference>
<comment type="caution">
    <text evidence="1">The sequence shown here is derived from an EMBL/GenBank/DDBJ whole genome shotgun (WGS) entry which is preliminary data.</text>
</comment>
<evidence type="ECO:0000313" key="2">
    <source>
        <dbReference type="Proteomes" id="UP000607653"/>
    </source>
</evidence>
<accession>A0A822YT30</accession>
<organism evidence="1 2">
    <name type="scientific">Nelumbo nucifera</name>
    <name type="common">Sacred lotus</name>
    <dbReference type="NCBI Taxonomy" id="4432"/>
    <lineage>
        <taxon>Eukaryota</taxon>
        <taxon>Viridiplantae</taxon>
        <taxon>Streptophyta</taxon>
        <taxon>Embryophyta</taxon>
        <taxon>Tracheophyta</taxon>
        <taxon>Spermatophyta</taxon>
        <taxon>Magnoliopsida</taxon>
        <taxon>Proteales</taxon>
        <taxon>Nelumbonaceae</taxon>
        <taxon>Nelumbo</taxon>
    </lineage>
</organism>
<reference evidence="1 2" key="1">
    <citation type="journal article" date="2020" name="Mol. Biol. Evol.">
        <title>Distinct Expression and Methylation Patterns for Genes with Different Fates following a Single Whole-Genome Duplication in Flowering Plants.</title>
        <authorList>
            <person name="Shi T."/>
            <person name="Rahmani R.S."/>
            <person name="Gugger P.F."/>
            <person name="Wang M."/>
            <person name="Li H."/>
            <person name="Zhang Y."/>
            <person name="Li Z."/>
            <person name="Wang Q."/>
            <person name="Van de Peer Y."/>
            <person name="Marchal K."/>
            <person name="Chen J."/>
        </authorList>
    </citation>
    <scope>NUCLEOTIDE SEQUENCE [LARGE SCALE GENOMIC DNA]</scope>
    <source>
        <tissue evidence="1">Leaf</tissue>
    </source>
</reference>
<keyword evidence="2" id="KW-1185">Reference proteome</keyword>
<sequence length="105" mass="11690">MRVSSFTCLSASMLPNKPKLNSLIGCQRLVKHNQTSSLTGRDSATKSVCRSRWMICLSSRGRLWFKSGLLGIPIELQIFILKPHGLYNHDVSVSLGPDGELRYPS</sequence>
<protein>
    <submittedName>
        <fullName evidence="1">Uncharacterized protein</fullName>
    </submittedName>
</protein>
<name>A0A822YT30_NELNU</name>